<evidence type="ECO:0000313" key="1">
    <source>
        <dbReference type="EMBL" id="KKK70264.1"/>
    </source>
</evidence>
<protein>
    <submittedName>
        <fullName evidence="1">Uncharacterized protein</fullName>
    </submittedName>
</protein>
<comment type="caution">
    <text evidence="1">The sequence shown here is derived from an EMBL/GenBank/DDBJ whole genome shotgun (WGS) entry which is preliminary data.</text>
</comment>
<proteinExistence type="predicted"/>
<organism evidence="1">
    <name type="scientific">marine sediment metagenome</name>
    <dbReference type="NCBI Taxonomy" id="412755"/>
    <lineage>
        <taxon>unclassified sequences</taxon>
        <taxon>metagenomes</taxon>
        <taxon>ecological metagenomes</taxon>
    </lineage>
</organism>
<dbReference type="GO" id="GO:0000287">
    <property type="term" value="F:magnesium ion binding"/>
    <property type="evidence" value="ECO:0007669"/>
    <property type="project" value="TreeGrafter"/>
</dbReference>
<sequence length="70" mass="7547">MVAIDVDGTLVTSAKEVTDATAAILRMARKQAGVHVVLATGRPPRSVMDIYRRLSEQKGTVKLVGLQERA</sequence>
<dbReference type="SUPFAM" id="SSF56784">
    <property type="entry name" value="HAD-like"/>
    <property type="match status" value="1"/>
</dbReference>
<dbReference type="PANTHER" id="PTHR10000:SF8">
    <property type="entry name" value="HAD SUPERFAMILY HYDROLASE-LIKE, TYPE 3"/>
    <property type="match status" value="1"/>
</dbReference>
<dbReference type="InterPro" id="IPR036412">
    <property type="entry name" value="HAD-like_sf"/>
</dbReference>
<dbReference type="Gene3D" id="3.40.50.1000">
    <property type="entry name" value="HAD superfamily/HAD-like"/>
    <property type="match status" value="1"/>
</dbReference>
<reference evidence="1" key="1">
    <citation type="journal article" date="2015" name="Nature">
        <title>Complex archaea that bridge the gap between prokaryotes and eukaryotes.</title>
        <authorList>
            <person name="Spang A."/>
            <person name="Saw J.H."/>
            <person name="Jorgensen S.L."/>
            <person name="Zaremba-Niedzwiedzka K."/>
            <person name="Martijn J."/>
            <person name="Lind A.E."/>
            <person name="van Eijk R."/>
            <person name="Schleper C."/>
            <person name="Guy L."/>
            <person name="Ettema T.J."/>
        </authorList>
    </citation>
    <scope>NUCLEOTIDE SEQUENCE</scope>
</reference>
<name>A0A0F8ZV62_9ZZZZ</name>
<dbReference type="InterPro" id="IPR023214">
    <property type="entry name" value="HAD_sf"/>
</dbReference>
<gene>
    <name evidence="1" type="ORF">LCGC14_2925750</name>
</gene>
<dbReference type="GO" id="GO:0005829">
    <property type="term" value="C:cytosol"/>
    <property type="evidence" value="ECO:0007669"/>
    <property type="project" value="TreeGrafter"/>
</dbReference>
<dbReference type="GO" id="GO:0016791">
    <property type="term" value="F:phosphatase activity"/>
    <property type="evidence" value="ECO:0007669"/>
    <property type="project" value="TreeGrafter"/>
</dbReference>
<dbReference type="Pfam" id="PF08282">
    <property type="entry name" value="Hydrolase_3"/>
    <property type="match status" value="1"/>
</dbReference>
<dbReference type="AlphaFoldDB" id="A0A0F8ZV62"/>
<accession>A0A0F8ZV62</accession>
<dbReference type="EMBL" id="LAZR01058269">
    <property type="protein sequence ID" value="KKK70264.1"/>
    <property type="molecule type" value="Genomic_DNA"/>
</dbReference>
<dbReference type="PANTHER" id="PTHR10000">
    <property type="entry name" value="PHOSPHOSERINE PHOSPHATASE"/>
    <property type="match status" value="1"/>
</dbReference>